<feature type="compositionally biased region" description="Low complexity" evidence="2">
    <location>
        <begin position="85"/>
        <end position="96"/>
    </location>
</feature>
<keyword evidence="4" id="KW-1185">Reference proteome</keyword>
<evidence type="ECO:0000313" key="3">
    <source>
        <dbReference type="EMBL" id="GAX26549.1"/>
    </source>
</evidence>
<protein>
    <submittedName>
        <fullName evidence="3">Uncharacterized protein</fullName>
    </submittedName>
</protein>
<sequence length="621" mass="70103">MSNYNTPLLQRVAEGNLPVDPASTRADDSGSVGDERITRMRAESSDMDEAVARLADHGSIDSDDSSDEGVLTPAVRSRVRPGNLSSGSARDSASSRPFASTPVPQHSVQSIFEENGGKLEFLWVFSIGICVEGQPLLSLDTDPLKTLCLQLGKRNITPNTAMLRNEVVRRAKILGKPEKPNHWSKTKATKWLEENPVTKTEDVAFLVLQVDKLKRLECGQDADQNEALKGKQWRDRLPFLRLMHCLLDNEVKRLYLERYRHLSRPELDGKDSDVAPPDWKELLSAKWADPSFNPLTKASSVHVSFKHPIALDYELVKDYSHPNPGACEDRLQAMKVAMYHIMKRWEASGAGDCGLMPTTDQDPDMMEINPDPIVVLLNNDAASSASNVASEEQSETMVAIAEQPAQESELVVIQESRDIAELATAPASNTGATTRKWGHVCNYSPTSDNRYSFLKKNDPPYLLYFWELLDENGLLSTTLQMISSRVASSHGRMDLTPLDSLTASRASKSSSAEVMVSDCFEKLISVIQTTEEEKWVQKRQLIAQEREEKKQRYDQEKKDREEADRVQFEREKLLQERSADLNRKAALDDKIIVLEKKSIIWNGNWKRLLTKRKMQSKMRYW</sequence>
<dbReference type="AlphaFoldDB" id="A0A1Z5KJT8"/>
<feature type="coiled-coil region" evidence="1">
    <location>
        <begin position="539"/>
        <end position="566"/>
    </location>
</feature>
<proteinExistence type="predicted"/>
<organism evidence="3 4">
    <name type="scientific">Fistulifera solaris</name>
    <name type="common">Oleaginous diatom</name>
    <dbReference type="NCBI Taxonomy" id="1519565"/>
    <lineage>
        <taxon>Eukaryota</taxon>
        <taxon>Sar</taxon>
        <taxon>Stramenopiles</taxon>
        <taxon>Ochrophyta</taxon>
        <taxon>Bacillariophyta</taxon>
        <taxon>Bacillariophyceae</taxon>
        <taxon>Bacillariophycidae</taxon>
        <taxon>Naviculales</taxon>
        <taxon>Naviculaceae</taxon>
        <taxon>Fistulifera</taxon>
    </lineage>
</organism>
<feature type="compositionally biased region" description="Basic and acidic residues" evidence="2">
    <location>
        <begin position="25"/>
        <end position="60"/>
    </location>
</feature>
<evidence type="ECO:0000256" key="1">
    <source>
        <dbReference type="SAM" id="Coils"/>
    </source>
</evidence>
<dbReference type="Proteomes" id="UP000198406">
    <property type="component" value="Unassembled WGS sequence"/>
</dbReference>
<feature type="non-terminal residue" evidence="3">
    <location>
        <position position="621"/>
    </location>
</feature>
<dbReference type="OrthoDB" id="55519at2759"/>
<comment type="caution">
    <text evidence="3">The sequence shown here is derived from an EMBL/GenBank/DDBJ whole genome shotgun (WGS) entry which is preliminary data.</text>
</comment>
<dbReference type="InParanoid" id="A0A1Z5KJT8"/>
<accession>A0A1Z5KJT8</accession>
<dbReference type="EMBL" id="BDSP01000248">
    <property type="protein sequence ID" value="GAX26549.1"/>
    <property type="molecule type" value="Genomic_DNA"/>
</dbReference>
<feature type="region of interest" description="Disordered" evidence="2">
    <location>
        <begin position="1"/>
        <end position="105"/>
    </location>
</feature>
<gene>
    <name evidence="3" type="ORF">FisN_21Lu062</name>
</gene>
<evidence type="ECO:0000313" key="4">
    <source>
        <dbReference type="Proteomes" id="UP000198406"/>
    </source>
</evidence>
<name>A0A1Z5KJT8_FISSO</name>
<evidence type="ECO:0000256" key="2">
    <source>
        <dbReference type="SAM" id="MobiDB-lite"/>
    </source>
</evidence>
<keyword evidence="1" id="KW-0175">Coiled coil</keyword>
<reference evidence="3 4" key="1">
    <citation type="journal article" date="2015" name="Plant Cell">
        <title>Oil accumulation by the oleaginous diatom Fistulifera solaris as revealed by the genome and transcriptome.</title>
        <authorList>
            <person name="Tanaka T."/>
            <person name="Maeda Y."/>
            <person name="Veluchamy A."/>
            <person name="Tanaka M."/>
            <person name="Abida H."/>
            <person name="Marechal E."/>
            <person name="Bowler C."/>
            <person name="Muto M."/>
            <person name="Sunaga Y."/>
            <person name="Tanaka M."/>
            <person name="Yoshino T."/>
            <person name="Taniguchi T."/>
            <person name="Fukuda Y."/>
            <person name="Nemoto M."/>
            <person name="Matsumoto M."/>
            <person name="Wong P.S."/>
            <person name="Aburatani S."/>
            <person name="Fujibuchi W."/>
        </authorList>
    </citation>
    <scope>NUCLEOTIDE SEQUENCE [LARGE SCALE GENOMIC DNA]</scope>
    <source>
        <strain evidence="3 4">JPCC DA0580</strain>
    </source>
</reference>